<evidence type="ECO:0000313" key="7">
    <source>
        <dbReference type="EMBL" id="WVZ86587.1"/>
    </source>
</evidence>
<dbReference type="InterPro" id="IPR003653">
    <property type="entry name" value="Peptidase_C48_C"/>
</dbReference>
<dbReference type="Gene3D" id="3.40.395.10">
    <property type="entry name" value="Adenoviral Proteinase, Chain A"/>
    <property type="match status" value="1"/>
</dbReference>
<dbReference type="GO" id="GO:0016926">
    <property type="term" value="P:protein desumoylation"/>
    <property type="evidence" value="ECO:0007669"/>
    <property type="project" value="TreeGrafter"/>
</dbReference>
<evidence type="ECO:0000256" key="4">
    <source>
        <dbReference type="ARBA" id="ARBA00022807"/>
    </source>
</evidence>
<dbReference type="InterPro" id="IPR038765">
    <property type="entry name" value="Papain-like_cys_pep_sf"/>
</dbReference>
<dbReference type="GO" id="GO:0016929">
    <property type="term" value="F:deSUMOylase activity"/>
    <property type="evidence" value="ECO:0007669"/>
    <property type="project" value="TreeGrafter"/>
</dbReference>
<keyword evidence="2" id="KW-0645">Protease</keyword>
<name>A0AAQ3U9V6_PASNO</name>
<evidence type="ECO:0000256" key="3">
    <source>
        <dbReference type="ARBA" id="ARBA00022801"/>
    </source>
</evidence>
<dbReference type="Pfam" id="PF02902">
    <property type="entry name" value="Peptidase_C48"/>
    <property type="match status" value="1"/>
</dbReference>
<feature type="domain" description="Ubiquitin-like protease family profile" evidence="6">
    <location>
        <begin position="179"/>
        <end position="447"/>
    </location>
</feature>
<dbReference type="GO" id="GO:0006508">
    <property type="term" value="P:proteolysis"/>
    <property type="evidence" value="ECO:0007669"/>
    <property type="project" value="UniProtKB-KW"/>
</dbReference>
<dbReference type="EMBL" id="CP144751">
    <property type="protein sequence ID" value="WVZ86587.1"/>
    <property type="molecule type" value="Genomic_DNA"/>
</dbReference>
<evidence type="ECO:0000259" key="6">
    <source>
        <dbReference type="PROSITE" id="PS50600"/>
    </source>
</evidence>
<evidence type="ECO:0000256" key="2">
    <source>
        <dbReference type="ARBA" id="ARBA00022670"/>
    </source>
</evidence>
<feature type="region of interest" description="Disordered" evidence="5">
    <location>
        <begin position="1"/>
        <end position="21"/>
    </location>
</feature>
<keyword evidence="8" id="KW-1185">Reference proteome</keyword>
<comment type="similarity">
    <text evidence="1">Belongs to the peptidase C48 family.</text>
</comment>
<dbReference type="GO" id="GO:0005634">
    <property type="term" value="C:nucleus"/>
    <property type="evidence" value="ECO:0007669"/>
    <property type="project" value="TreeGrafter"/>
</dbReference>
<proteinExistence type="inferred from homology"/>
<keyword evidence="3" id="KW-0378">Hydrolase</keyword>
<dbReference type="PROSITE" id="PS50600">
    <property type="entry name" value="ULP_PROTEASE"/>
    <property type="match status" value="1"/>
</dbReference>
<sequence>MAAGDGDAASPPLGWGPATSCGDGGWRLGHVSSPRMGAGYAAQGSGHKMDSYNIKSDNVEDLNVQPLKKARISKSCEFESDKQMTECSLLSSPPSPIVSASSMKMDSHPIESSNVEDLEPTSLRESKCSASDYKTDIVLLDDGEKQPENIVLLDGGEKQPEQHEQLKVDQTYDYLPQDYTMTDHDLCAQIAIGTSLPTDVLVISAYISCMKDQLQPPSRNNFKVYFENPFISGLLKRDGKLGVDKSGKFMTEIVLIPINIKDSHWYLAVVNAQKCEIQVLDSVCWEFNRADLTSTQDFNTYNWKDLHVATWMIKEQLQKPIQKDGYKLAGILLCCKRNTTGEIPKFDPNSVTGERSNDVGDLKNLNDQKEFKALSEETKYRSLMSVLSKMSVQELVGGLCNYIKSINCAETLEKVWIGKSNPYSISLTEEIRKEDCPMDHDCFNLIFKSDYTQEMTRSKGTKSKHYLDLRFWILIPITQDQSGFVLVILNKDTRTVYILDRTPLDPIYKYNPMARYTKKFLWLAEYLPKVMAKACPGSRWNEDIFLWRQIILTDIPIYNRYFLKSRYTIKLSGYLISLFMCGWIDEHLRLPVLKDGYEIRKHILAHLLTYKENEYEDNLPAGVQDFIRLAHDILLLLKPVENERAAYWSDDGL</sequence>
<dbReference type="Proteomes" id="UP001341281">
    <property type="component" value="Chromosome 07"/>
</dbReference>
<accession>A0AAQ3U9V6</accession>
<keyword evidence="4" id="KW-0788">Thiol protease</keyword>
<gene>
    <name evidence="7" type="ORF">U9M48_033342</name>
</gene>
<organism evidence="7 8">
    <name type="scientific">Paspalum notatum var. saurae</name>
    <dbReference type="NCBI Taxonomy" id="547442"/>
    <lineage>
        <taxon>Eukaryota</taxon>
        <taxon>Viridiplantae</taxon>
        <taxon>Streptophyta</taxon>
        <taxon>Embryophyta</taxon>
        <taxon>Tracheophyta</taxon>
        <taxon>Spermatophyta</taxon>
        <taxon>Magnoliopsida</taxon>
        <taxon>Liliopsida</taxon>
        <taxon>Poales</taxon>
        <taxon>Poaceae</taxon>
        <taxon>PACMAD clade</taxon>
        <taxon>Panicoideae</taxon>
        <taxon>Andropogonodae</taxon>
        <taxon>Paspaleae</taxon>
        <taxon>Paspalinae</taxon>
        <taxon>Paspalum</taxon>
    </lineage>
</organism>
<dbReference type="PANTHER" id="PTHR12606:SF155">
    <property type="entry name" value="OS04G0316900 PROTEIN"/>
    <property type="match status" value="1"/>
</dbReference>
<evidence type="ECO:0000313" key="8">
    <source>
        <dbReference type="Proteomes" id="UP001341281"/>
    </source>
</evidence>
<dbReference type="PANTHER" id="PTHR12606">
    <property type="entry name" value="SENTRIN/SUMO-SPECIFIC PROTEASE"/>
    <property type="match status" value="1"/>
</dbReference>
<feature type="non-terminal residue" evidence="7">
    <location>
        <position position="653"/>
    </location>
</feature>
<protein>
    <recommendedName>
        <fullName evidence="6">Ubiquitin-like protease family profile domain-containing protein</fullName>
    </recommendedName>
</protein>
<evidence type="ECO:0000256" key="1">
    <source>
        <dbReference type="ARBA" id="ARBA00005234"/>
    </source>
</evidence>
<dbReference type="AlphaFoldDB" id="A0AAQ3U9V6"/>
<reference evidence="7 8" key="1">
    <citation type="submission" date="2024-02" db="EMBL/GenBank/DDBJ databases">
        <title>High-quality chromosome-scale genome assembly of Pensacola bahiagrass (Paspalum notatum Flugge var. saurae).</title>
        <authorList>
            <person name="Vega J.M."/>
            <person name="Podio M."/>
            <person name="Orjuela J."/>
            <person name="Siena L.A."/>
            <person name="Pessino S.C."/>
            <person name="Combes M.C."/>
            <person name="Mariac C."/>
            <person name="Albertini E."/>
            <person name="Pupilli F."/>
            <person name="Ortiz J.P.A."/>
            <person name="Leblanc O."/>
        </authorList>
    </citation>
    <scope>NUCLEOTIDE SEQUENCE [LARGE SCALE GENOMIC DNA]</scope>
    <source>
        <strain evidence="7">R1</strain>
        <tissue evidence="7">Leaf</tissue>
    </source>
</reference>
<evidence type="ECO:0000256" key="5">
    <source>
        <dbReference type="SAM" id="MobiDB-lite"/>
    </source>
</evidence>
<dbReference type="SUPFAM" id="SSF54001">
    <property type="entry name" value="Cysteine proteinases"/>
    <property type="match status" value="1"/>
</dbReference>